<dbReference type="EMBL" id="GAHY01001703">
    <property type="protein sequence ID" value="JAA75807.1"/>
    <property type="molecule type" value="mRNA"/>
</dbReference>
<dbReference type="Pfam" id="PF07841">
    <property type="entry name" value="DM4_12"/>
    <property type="match status" value="1"/>
</dbReference>
<dbReference type="eggNOG" id="ENOG502S8WF">
    <property type="taxonomic scope" value="Eukaryota"/>
</dbReference>
<dbReference type="InParanoid" id="R4FKT9"/>
<name>R4FKT9_RHOPR</name>
<reference evidence="1" key="1">
    <citation type="submission" date="2013-04" db="EMBL/GenBank/DDBJ databases">
        <title>An insight into the transcriptome of the digestive tract of the blood sucking bug, Rhodnius prolixus.</title>
        <authorList>
            <person name="Ribeiro J.M.C."/>
            <person name="Genta F.A."/>
            <person name="Sorgine M.H.F."/>
            <person name="Paiva-Silva G.O."/>
            <person name="Majerowicz D."/>
            <person name="Medeiros M."/>
            <person name="Koerich L."/>
            <person name="Terra W.R."/>
            <person name="Ferreira C."/>
            <person name="Pimentel A.C."/>
            <person name="Bisch P.M."/>
            <person name="Diniz M.M.P."/>
            <person name="Nascimento R."/>
            <person name="Salmon D."/>
            <person name="Silber A.M."/>
            <person name="Alves M."/>
            <person name="Oliveira M.F."/>
            <person name="Gondim K.C."/>
            <person name="Silva Neto M.A.C."/>
            <person name="Atella G.C."/>
            <person name="Araujo H."/>
            <person name="Dias F.S."/>
            <person name="Polycarpo C.R."/>
            <person name="Fampa P."/>
            <person name="Melo A.C."/>
            <person name="Tanaka A.S."/>
            <person name="Balczun C."/>
            <person name="Oliveira J.H.M."/>
            <person name="Goncalves R."/>
            <person name="Lazoski C."/>
            <person name="Pereira M.A."/>
            <person name="Rivera-Pomar R."/>
            <person name="Diambra L."/>
            <person name="Schaub G.A."/>
            <person name="Garcia E.S."/>
            <person name="Azambuja P."/>
            <person name="Braz G.R.C."/>
            <person name="Oliveira P.L."/>
        </authorList>
    </citation>
    <scope>NUCLEOTIDE SEQUENCE</scope>
</reference>
<dbReference type="EnsemblMetazoa" id="RPRC007593-RA">
    <property type="protein sequence ID" value="RPRC007593-PA"/>
    <property type="gene ID" value="RPRC007593"/>
</dbReference>
<dbReference type="VEuPathDB" id="VectorBase:RPRC007593"/>
<protein>
    <submittedName>
        <fullName evidence="1 2">Uncharacterized protein</fullName>
    </submittedName>
</protein>
<evidence type="ECO:0000313" key="3">
    <source>
        <dbReference type="Proteomes" id="UP000015103"/>
    </source>
</evidence>
<proteinExistence type="evidence at transcript level"/>
<dbReference type="PANTHER" id="PTHR21398:SF22">
    <property type="entry name" value="IP12060P-RELATED"/>
    <property type="match status" value="1"/>
</dbReference>
<evidence type="ECO:0000313" key="2">
    <source>
        <dbReference type="EnsemblMetazoa" id="RPRC007593-PA"/>
    </source>
</evidence>
<dbReference type="OMA" id="FEMNYNM"/>
<organism evidence="1">
    <name type="scientific">Rhodnius prolixus</name>
    <name type="common">Triatomid bug</name>
    <dbReference type="NCBI Taxonomy" id="13249"/>
    <lineage>
        <taxon>Eukaryota</taxon>
        <taxon>Metazoa</taxon>
        <taxon>Ecdysozoa</taxon>
        <taxon>Arthropoda</taxon>
        <taxon>Hexapoda</taxon>
        <taxon>Insecta</taxon>
        <taxon>Pterygota</taxon>
        <taxon>Neoptera</taxon>
        <taxon>Paraneoptera</taxon>
        <taxon>Hemiptera</taxon>
        <taxon>Heteroptera</taxon>
        <taxon>Panheteroptera</taxon>
        <taxon>Cimicomorpha</taxon>
        <taxon>Reduviidae</taxon>
        <taxon>Triatominae</taxon>
        <taxon>Rhodnius</taxon>
    </lineage>
</organism>
<reference evidence="2" key="3">
    <citation type="submission" date="2015-05" db="UniProtKB">
        <authorList>
            <consortium name="EnsemblMetazoa"/>
        </authorList>
    </citation>
    <scope>IDENTIFICATION</scope>
</reference>
<dbReference type="SMART" id="SM00718">
    <property type="entry name" value="DM4_12"/>
    <property type="match status" value="1"/>
</dbReference>
<dbReference type="GeneID" id="141450644"/>
<dbReference type="RefSeq" id="XP_073977342.1">
    <property type="nucleotide sequence ID" value="XM_074121241.1"/>
</dbReference>
<dbReference type="Proteomes" id="UP000015103">
    <property type="component" value="Unassembled WGS sequence"/>
</dbReference>
<evidence type="ECO:0000313" key="1">
    <source>
        <dbReference type="EMBL" id="JAA75807.1"/>
    </source>
</evidence>
<keyword evidence="3" id="KW-1185">Reference proteome</keyword>
<dbReference type="HOGENOM" id="CLU_053597_4_1_1"/>
<sequence length="206" mass="23369">MVSQFIIYKEGASMFSIRKNLLLWFAMVELVRSGRADDNLSLIRSKRYLTYTFNSAIGMFLAFAVPVEIPNRDIIFSYNFEANYNLPTDIQMYDLTPPSRSFALAFNRTYVYRALEEYLNGLGFPGKQCIQRMVCDVTRSSLHHNGLLGHLIHILFSPSTSLSEGLLQEETAEKLGLDEDVDCALEYDACPLSILEAITSLADFLH</sequence>
<dbReference type="InterPro" id="IPR006631">
    <property type="entry name" value="DM4_12"/>
</dbReference>
<dbReference type="AlphaFoldDB" id="R4FKT9"/>
<dbReference type="PANTHER" id="PTHR21398">
    <property type="entry name" value="AGAP007094-PA"/>
    <property type="match status" value="1"/>
</dbReference>
<accession>R4FKT9</accession>
<reference evidence="3" key="2">
    <citation type="submission" date="2015-04" db="EMBL/GenBank/DDBJ databases">
        <authorList>
            <person name="Wilson R.K."/>
            <person name="Warren W."/>
            <person name="Dotson E."/>
            <person name="Oliveira P.L."/>
        </authorList>
    </citation>
    <scope>NUCLEOTIDE SEQUENCE</scope>
</reference>
<dbReference type="EMBL" id="ACPB03016217">
    <property type="status" value="NOT_ANNOTATED_CDS"/>
    <property type="molecule type" value="Genomic_DNA"/>
</dbReference>